<accession>A0A0W0UH78</accession>
<evidence type="ECO:0000313" key="5">
    <source>
        <dbReference type="Proteomes" id="UP000054715"/>
    </source>
</evidence>
<dbReference type="Pfam" id="PF01266">
    <property type="entry name" value="DAO"/>
    <property type="match status" value="1"/>
</dbReference>
<dbReference type="STRING" id="455.Ljam_1226"/>
<dbReference type="GO" id="GO:0005737">
    <property type="term" value="C:cytoplasm"/>
    <property type="evidence" value="ECO:0007669"/>
    <property type="project" value="TreeGrafter"/>
</dbReference>
<dbReference type="PATRIC" id="fig|455.5.peg.1295"/>
<keyword evidence="1" id="KW-0560">Oxidoreductase</keyword>
<evidence type="ECO:0000256" key="1">
    <source>
        <dbReference type="ARBA" id="ARBA00023002"/>
    </source>
</evidence>
<comment type="caution">
    <text evidence="4">The sequence shown here is derived from an EMBL/GenBank/DDBJ whole genome shotgun (WGS) entry which is preliminary data.</text>
</comment>
<feature type="domain" description="FAD dependent oxidoreductase" evidence="3">
    <location>
        <begin position="11"/>
        <end position="260"/>
    </location>
</feature>
<dbReference type="GO" id="GO:0016491">
    <property type="term" value="F:oxidoreductase activity"/>
    <property type="evidence" value="ECO:0007669"/>
    <property type="project" value="UniProtKB-KW"/>
</dbReference>
<feature type="region of interest" description="Disordered" evidence="2">
    <location>
        <begin position="451"/>
        <end position="472"/>
    </location>
</feature>
<dbReference type="InterPro" id="IPR036188">
    <property type="entry name" value="FAD/NAD-bd_sf"/>
</dbReference>
<organism evidence="4 5">
    <name type="scientific">Legionella jamestowniensis</name>
    <dbReference type="NCBI Taxonomy" id="455"/>
    <lineage>
        <taxon>Bacteria</taxon>
        <taxon>Pseudomonadati</taxon>
        <taxon>Pseudomonadota</taxon>
        <taxon>Gammaproteobacteria</taxon>
        <taxon>Legionellales</taxon>
        <taxon>Legionellaceae</taxon>
        <taxon>Legionella</taxon>
    </lineage>
</organism>
<sequence>MSDNNSGVKKKIAIIGAGWYGCHLALTLSKAGFDVVIYEKNKIILNGVSGNFGIRAHKGPHYQLSPETRRTCQEALEKFCELYPELVVQHDYSIYAHGLIDSKGNPSKVGKEHFENVCSETSDCQPLDVEKTPYNKSEIDSVMNLDEPSVVIGERLRKALSDRLAAAGVEVNCNCPINTIKSTANVTKLTTENGEEHLFDHVINATGYQDFIPQKVKENFPVNMEVVYQPCLALKYRDLKPGDKPFSFIVMDGWFPCVMPCIEQNPFQHEYILTHGAFTIQASCDTPDKAYDVLERLTEDYLLNIKTLSEHEIERFWPGFTNRFEYMGIKKAVLAKIKTKTEFRSAVTFEADGVTHVIPGKITNVINVDPEVLALINNENCLCENGIRFMKGGILDRARMEISSKPALGEPNTCTLDTFAELNTKPTPTPPPISTPDSPGALHYRFFKTDSATGDNANNDLPLPANKGIKGI</sequence>
<dbReference type="RefSeq" id="WP_058449250.1">
    <property type="nucleotide sequence ID" value="NZ_CAAAJF010000010.1"/>
</dbReference>
<protein>
    <recommendedName>
        <fullName evidence="3">FAD dependent oxidoreductase domain-containing protein</fullName>
    </recommendedName>
</protein>
<dbReference type="PANTHER" id="PTHR13847:SF289">
    <property type="entry name" value="GLYCINE OXIDASE"/>
    <property type="match status" value="1"/>
</dbReference>
<evidence type="ECO:0000256" key="2">
    <source>
        <dbReference type="SAM" id="MobiDB-lite"/>
    </source>
</evidence>
<dbReference type="Gene3D" id="3.30.9.10">
    <property type="entry name" value="D-Amino Acid Oxidase, subunit A, domain 2"/>
    <property type="match status" value="1"/>
</dbReference>
<evidence type="ECO:0000313" key="4">
    <source>
        <dbReference type="EMBL" id="KTD07031.1"/>
    </source>
</evidence>
<dbReference type="EMBL" id="LNYG01000013">
    <property type="protein sequence ID" value="KTD07031.1"/>
    <property type="molecule type" value="Genomic_DNA"/>
</dbReference>
<dbReference type="Proteomes" id="UP000054715">
    <property type="component" value="Unassembled WGS sequence"/>
</dbReference>
<gene>
    <name evidence="4" type="ORF">Ljam_1226</name>
</gene>
<evidence type="ECO:0000259" key="3">
    <source>
        <dbReference type="Pfam" id="PF01266"/>
    </source>
</evidence>
<dbReference type="PANTHER" id="PTHR13847">
    <property type="entry name" value="SARCOSINE DEHYDROGENASE-RELATED"/>
    <property type="match status" value="1"/>
</dbReference>
<dbReference type="AlphaFoldDB" id="A0A0W0UH78"/>
<dbReference type="InterPro" id="IPR006076">
    <property type="entry name" value="FAD-dep_OxRdtase"/>
</dbReference>
<reference evidence="4 5" key="1">
    <citation type="submission" date="2015-11" db="EMBL/GenBank/DDBJ databases">
        <title>Genomic analysis of 38 Legionella species identifies large and diverse effector repertoires.</title>
        <authorList>
            <person name="Burstein D."/>
            <person name="Amaro F."/>
            <person name="Zusman T."/>
            <person name="Lifshitz Z."/>
            <person name="Cohen O."/>
            <person name="Gilbert J.A."/>
            <person name="Pupko T."/>
            <person name="Shuman H.A."/>
            <person name="Segal G."/>
        </authorList>
    </citation>
    <scope>NUCLEOTIDE SEQUENCE [LARGE SCALE GENOMIC DNA]</scope>
    <source>
        <strain evidence="4 5">JA-26-G1-E2</strain>
    </source>
</reference>
<dbReference type="SUPFAM" id="SSF51905">
    <property type="entry name" value="FAD/NAD(P)-binding domain"/>
    <property type="match status" value="1"/>
</dbReference>
<proteinExistence type="predicted"/>
<name>A0A0W0UH78_9GAMM</name>
<dbReference type="Gene3D" id="3.50.50.60">
    <property type="entry name" value="FAD/NAD(P)-binding domain"/>
    <property type="match status" value="1"/>
</dbReference>